<sequence length="569" mass="61290">MSRPFPWLARIGGSAAVTRWSWILTAPFAVTVMGSYVAAPGPADWPTYFSVAVIVHLILGVALLIAWLTVLRPNRTRARPAVAIAVFALLGAMRPFLLDALIALQGLPTDPRNMGVRLIINVTTGIVALSLIAILVDSVREHNAVMRRLRAARTALDAQRLVDEEYLAGLGQRCADDLAARIDAALAHTDRASVDAERDARLLRGISEDIVRPMSHALFDDATPPPEPVSPPPTLTRRERVRGVLQAVRPAPLVLPALLYTVVILTFLLTSYGLGETVLEVAASLVACVCGNWVVQRTVVRIRSATRRLVVMALAYSAIAAVTAVMFWIILGGNGFPPAFVIPGVAFYPFSALAMCLIAAANEQRGIEERQLADALGDRSRLAAEVHGRVIAARRRLAHVLHSSMQGELVAAALAMRVAPDAVDGSVGEIVDRLLREVARDEQRPTVRSDARAQITELIGMWSAAVPIRTDVDERVWSLLSDSPVRLEHAVDVLSEGFTNAIRHGRGGPLHLQMAVDPRTSLICIGIRSPGQVVRGRGDGLGLATLSSRVGSAELVEEPESVLLSVRLD</sequence>
<feature type="transmembrane region" description="Helical" evidence="1">
    <location>
        <begin position="336"/>
        <end position="361"/>
    </location>
</feature>
<feature type="transmembrane region" description="Helical" evidence="1">
    <location>
        <begin position="281"/>
        <end position="300"/>
    </location>
</feature>
<feature type="transmembrane region" description="Helical" evidence="1">
    <location>
        <begin position="118"/>
        <end position="139"/>
    </location>
</feature>
<reference evidence="2 3" key="1">
    <citation type="submission" date="2023-04" db="EMBL/GenBank/DDBJ databases">
        <title>Forest soil microbial communities from Buena Vista Peninsula, Colon Province, Panama.</title>
        <authorList>
            <person name="Bouskill N."/>
        </authorList>
    </citation>
    <scope>NUCLEOTIDE SEQUENCE [LARGE SCALE GENOMIC DNA]</scope>
    <source>
        <strain evidence="2 3">CFH S0262</strain>
    </source>
</reference>
<dbReference type="Gene3D" id="3.30.565.10">
    <property type="entry name" value="Histidine kinase-like ATPase, C-terminal domain"/>
    <property type="match status" value="1"/>
</dbReference>
<keyword evidence="1" id="KW-1133">Transmembrane helix</keyword>
<organism evidence="2 3">
    <name type="scientific">Prescottella agglutinans</name>
    <dbReference type="NCBI Taxonomy" id="1644129"/>
    <lineage>
        <taxon>Bacteria</taxon>
        <taxon>Bacillati</taxon>
        <taxon>Actinomycetota</taxon>
        <taxon>Actinomycetes</taxon>
        <taxon>Mycobacteriales</taxon>
        <taxon>Nocardiaceae</taxon>
        <taxon>Prescottella</taxon>
    </lineage>
</organism>
<dbReference type="RefSeq" id="WP_280761612.1">
    <property type="nucleotide sequence ID" value="NZ_JARXVC010000009.1"/>
</dbReference>
<dbReference type="InterPro" id="IPR036890">
    <property type="entry name" value="HATPase_C_sf"/>
</dbReference>
<name>A0ABT6MDB1_9NOCA</name>
<accession>A0ABT6MDB1</accession>
<evidence type="ECO:0000256" key="1">
    <source>
        <dbReference type="SAM" id="Phobius"/>
    </source>
</evidence>
<evidence type="ECO:0008006" key="4">
    <source>
        <dbReference type="Google" id="ProtNLM"/>
    </source>
</evidence>
<evidence type="ECO:0000313" key="2">
    <source>
        <dbReference type="EMBL" id="MDH6282302.1"/>
    </source>
</evidence>
<gene>
    <name evidence="2" type="ORF">M2280_003530</name>
</gene>
<protein>
    <recommendedName>
        <fullName evidence="4">Signal transduction histidine kinase</fullName>
    </recommendedName>
</protein>
<feature type="transmembrane region" description="Helical" evidence="1">
    <location>
        <begin position="45"/>
        <end position="68"/>
    </location>
</feature>
<evidence type="ECO:0000313" key="3">
    <source>
        <dbReference type="Proteomes" id="UP001160334"/>
    </source>
</evidence>
<feature type="transmembrane region" description="Helical" evidence="1">
    <location>
        <begin position="309"/>
        <end position="330"/>
    </location>
</feature>
<proteinExistence type="predicted"/>
<feature type="transmembrane region" description="Helical" evidence="1">
    <location>
        <begin position="80"/>
        <end position="98"/>
    </location>
</feature>
<comment type="caution">
    <text evidence="2">The sequence shown here is derived from an EMBL/GenBank/DDBJ whole genome shotgun (WGS) entry which is preliminary data.</text>
</comment>
<feature type="transmembrane region" description="Helical" evidence="1">
    <location>
        <begin position="20"/>
        <end position="39"/>
    </location>
</feature>
<feature type="transmembrane region" description="Helical" evidence="1">
    <location>
        <begin position="247"/>
        <end position="269"/>
    </location>
</feature>
<keyword evidence="3" id="KW-1185">Reference proteome</keyword>
<dbReference type="Proteomes" id="UP001160334">
    <property type="component" value="Unassembled WGS sequence"/>
</dbReference>
<keyword evidence="1" id="KW-0812">Transmembrane</keyword>
<dbReference type="EMBL" id="JARXVC010000009">
    <property type="protein sequence ID" value="MDH6282302.1"/>
    <property type="molecule type" value="Genomic_DNA"/>
</dbReference>
<keyword evidence="1" id="KW-0472">Membrane</keyword>